<accession>A0A9J6FBM7</accession>
<name>A0A9J6FBM7_HAELO</name>
<gene>
    <name evidence="2" type="ORF">HPB48_020117</name>
</gene>
<keyword evidence="3" id="KW-1185">Reference proteome</keyword>
<evidence type="ECO:0000256" key="1">
    <source>
        <dbReference type="SAM" id="MobiDB-lite"/>
    </source>
</evidence>
<organism evidence="2 3">
    <name type="scientific">Haemaphysalis longicornis</name>
    <name type="common">Bush tick</name>
    <dbReference type="NCBI Taxonomy" id="44386"/>
    <lineage>
        <taxon>Eukaryota</taxon>
        <taxon>Metazoa</taxon>
        <taxon>Ecdysozoa</taxon>
        <taxon>Arthropoda</taxon>
        <taxon>Chelicerata</taxon>
        <taxon>Arachnida</taxon>
        <taxon>Acari</taxon>
        <taxon>Parasitiformes</taxon>
        <taxon>Ixodida</taxon>
        <taxon>Ixodoidea</taxon>
        <taxon>Ixodidae</taxon>
        <taxon>Haemaphysalinae</taxon>
        <taxon>Haemaphysalis</taxon>
    </lineage>
</organism>
<feature type="region of interest" description="Disordered" evidence="1">
    <location>
        <begin position="186"/>
        <end position="214"/>
    </location>
</feature>
<proteinExistence type="predicted"/>
<dbReference type="OrthoDB" id="6500349at2759"/>
<reference evidence="2 3" key="1">
    <citation type="journal article" date="2020" name="Cell">
        <title>Large-Scale Comparative Analyses of Tick Genomes Elucidate Their Genetic Diversity and Vector Capacities.</title>
        <authorList>
            <consortium name="Tick Genome and Microbiome Consortium (TIGMIC)"/>
            <person name="Jia N."/>
            <person name="Wang J."/>
            <person name="Shi W."/>
            <person name="Du L."/>
            <person name="Sun Y."/>
            <person name="Zhan W."/>
            <person name="Jiang J.F."/>
            <person name="Wang Q."/>
            <person name="Zhang B."/>
            <person name="Ji P."/>
            <person name="Bell-Sakyi L."/>
            <person name="Cui X.M."/>
            <person name="Yuan T.T."/>
            <person name="Jiang B.G."/>
            <person name="Yang W.F."/>
            <person name="Lam T.T."/>
            <person name="Chang Q.C."/>
            <person name="Ding S.J."/>
            <person name="Wang X.J."/>
            <person name="Zhu J.G."/>
            <person name="Ruan X.D."/>
            <person name="Zhao L."/>
            <person name="Wei J.T."/>
            <person name="Ye R.Z."/>
            <person name="Que T.C."/>
            <person name="Du C.H."/>
            <person name="Zhou Y.H."/>
            <person name="Cheng J.X."/>
            <person name="Dai P.F."/>
            <person name="Guo W.B."/>
            <person name="Han X.H."/>
            <person name="Huang E.J."/>
            <person name="Li L.F."/>
            <person name="Wei W."/>
            <person name="Gao Y.C."/>
            <person name="Liu J.Z."/>
            <person name="Shao H.Z."/>
            <person name="Wang X."/>
            <person name="Wang C.C."/>
            <person name="Yang T.C."/>
            <person name="Huo Q.B."/>
            <person name="Li W."/>
            <person name="Chen H.Y."/>
            <person name="Chen S.E."/>
            <person name="Zhou L.G."/>
            <person name="Ni X.B."/>
            <person name="Tian J.H."/>
            <person name="Sheng Y."/>
            <person name="Liu T."/>
            <person name="Pan Y.S."/>
            <person name="Xia L.Y."/>
            <person name="Li J."/>
            <person name="Zhao F."/>
            <person name="Cao W.C."/>
        </authorList>
    </citation>
    <scope>NUCLEOTIDE SEQUENCE [LARGE SCALE GENOMIC DNA]</scope>
    <source>
        <strain evidence="2">HaeL-2018</strain>
    </source>
</reference>
<comment type="caution">
    <text evidence="2">The sequence shown here is derived from an EMBL/GenBank/DDBJ whole genome shotgun (WGS) entry which is preliminary data.</text>
</comment>
<evidence type="ECO:0000313" key="2">
    <source>
        <dbReference type="EMBL" id="KAH9360195.1"/>
    </source>
</evidence>
<evidence type="ECO:0008006" key="4">
    <source>
        <dbReference type="Google" id="ProtNLM"/>
    </source>
</evidence>
<sequence>MACILVAVIPIMYASLSNKKEETYQRLFSVLLVWFLTWHSVYRKLCKFGMQARYSNDEEFAVQMRMLPALPFLPVSEVPDAFDDLLEGWPSCASDLAMYFEDTYIGRRRRNGIQSALFPPHLWSVHEAVQQDLPRTNNSVEAWHRGFQTQFDAESPAADVSPQAAQWKVREARAGAPVINSAFVEPRDGSPRFLGSGTPAPSPPFGKGGRWSGR</sequence>
<dbReference type="EMBL" id="JABSTR010000001">
    <property type="protein sequence ID" value="KAH9360195.1"/>
    <property type="molecule type" value="Genomic_DNA"/>
</dbReference>
<evidence type="ECO:0000313" key="3">
    <source>
        <dbReference type="Proteomes" id="UP000821853"/>
    </source>
</evidence>
<protein>
    <recommendedName>
        <fullName evidence="4">MULE transposase domain-containing protein</fullName>
    </recommendedName>
</protein>
<dbReference type="VEuPathDB" id="VectorBase:HLOH_054659"/>
<dbReference type="Proteomes" id="UP000821853">
    <property type="component" value="Chromosome 1"/>
</dbReference>
<dbReference type="AlphaFoldDB" id="A0A9J6FBM7"/>